<dbReference type="AlphaFoldDB" id="A0A975BEK5"/>
<evidence type="ECO:0000313" key="2">
    <source>
        <dbReference type="Proteomes" id="UP000663720"/>
    </source>
</evidence>
<evidence type="ECO:0000313" key="1">
    <source>
        <dbReference type="EMBL" id="QTA83883.1"/>
    </source>
</evidence>
<sequence length="66" mass="7519">MQLYAKIKKNSKYSGQEKGLKDYPFPIEIVDARDDYIVRGGPGVNYRLKDLSLFVKVNGKNIKIKG</sequence>
<dbReference type="KEGG" id="dli:dnl_63070"/>
<organism evidence="1 2">
    <name type="scientific">Desulfonema limicola</name>
    <dbReference type="NCBI Taxonomy" id="45656"/>
    <lineage>
        <taxon>Bacteria</taxon>
        <taxon>Pseudomonadati</taxon>
        <taxon>Thermodesulfobacteriota</taxon>
        <taxon>Desulfobacteria</taxon>
        <taxon>Desulfobacterales</taxon>
        <taxon>Desulfococcaceae</taxon>
        <taxon>Desulfonema</taxon>
    </lineage>
</organism>
<reference evidence="1" key="1">
    <citation type="journal article" date="2021" name="Microb. Physiol.">
        <title>Proteogenomic Insights into the Physiology of Marine, Sulfate-Reducing, Filamentous Desulfonema limicola and Desulfonema magnum.</title>
        <authorList>
            <person name="Schnaars V."/>
            <person name="Wohlbrand L."/>
            <person name="Scheve S."/>
            <person name="Hinrichs C."/>
            <person name="Reinhardt R."/>
            <person name="Rabus R."/>
        </authorList>
    </citation>
    <scope>NUCLEOTIDE SEQUENCE</scope>
    <source>
        <strain evidence="1">5ac10</strain>
    </source>
</reference>
<accession>A0A975BEK5</accession>
<proteinExistence type="predicted"/>
<dbReference type="EMBL" id="CP061799">
    <property type="protein sequence ID" value="QTA83883.1"/>
    <property type="molecule type" value="Genomic_DNA"/>
</dbReference>
<dbReference type="RefSeq" id="WP_207689666.1">
    <property type="nucleotide sequence ID" value="NZ_CP061799.1"/>
</dbReference>
<dbReference type="Proteomes" id="UP000663720">
    <property type="component" value="Chromosome"/>
</dbReference>
<name>A0A975BEK5_9BACT</name>
<keyword evidence="2" id="KW-1185">Reference proteome</keyword>
<protein>
    <submittedName>
        <fullName evidence="1">Uncharacterized protein</fullName>
    </submittedName>
</protein>
<gene>
    <name evidence="1" type="ORF">dnl_63070</name>
</gene>